<dbReference type="KEGG" id="pace:A6070_11050"/>
<evidence type="ECO:0000313" key="1">
    <source>
        <dbReference type="EMBL" id="APG24004.1"/>
    </source>
</evidence>
<dbReference type="EMBL" id="CP015518">
    <property type="protein sequence ID" value="APG24004.1"/>
    <property type="molecule type" value="Genomic_DNA"/>
</dbReference>
<accession>A0A1L3GDH4</accession>
<sequence length="285" mass="32973">MAHPQRDFFVADILDPSPKADMTSMEHPLFALKSGDKRIRSYGRNGFSVTIKPGHSGCATIHDKDLWIYCISHLMEAINRGREDVGRTVRFTAYDFLVTTNRPTAGVGYQRMTEALGRLAGTRIETNIKTDDYRERRGFGLVESWRVIERNEDNRMVAVEVTLPEWLWRSVKARHVLTLSREYFHLRKPLERRLYELARKHCGGQPKWRVKLKALHEKSGSTAPLRNFRGDIKKLTRTNELPDYRVDYDPEADAVTFYVRATKGAKAQMADLVAKLDKPRRRQGR</sequence>
<dbReference type="Pfam" id="PF10134">
    <property type="entry name" value="RPA"/>
    <property type="match status" value="1"/>
</dbReference>
<organism evidence="1 2">
    <name type="scientific">Syntrophotalea acetylenica</name>
    <name type="common">Pelobacter acetylenicus</name>
    <dbReference type="NCBI Taxonomy" id="29542"/>
    <lineage>
        <taxon>Bacteria</taxon>
        <taxon>Pseudomonadati</taxon>
        <taxon>Thermodesulfobacteriota</taxon>
        <taxon>Desulfuromonadia</taxon>
        <taxon>Desulfuromonadales</taxon>
        <taxon>Syntrophotaleaceae</taxon>
        <taxon>Syntrophotalea</taxon>
    </lineage>
</organism>
<gene>
    <name evidence="1" type="ORF">A7E75_02430</name>
</gene>
<keyword evidence="2" id="KW-1185">Reference proteome</keyword>
<dbReference type="Proteomes" id="UP000182264">
    <property type="component" value="Chromosome"/>
</dbReference>
<dbReference type="STRING" id="29542.A6070_11050"/>
<proteinExistence type="predicted"/>
<dbReference type="RefSeq" id="WP_072285821.1">
    <property type="nucleotide sequence ID" value="NZ_CP015455.1"/>
</dbReference>
<protein>
    <submittedName>
        <fullName evidence="1">Plasmid replication initiator-like protein</fullName>
    </submittedName>
</protein>
<dbReference type="AlphaFoldDB" id="A0A1L3GDH4"/>
<dbReference type="InterPro" id="IPR018777">
    <property type="entry name" value="Replication_initiator_prot_A"/>
</dbReference>
<reference evidence="1 2" key="1">
    <citation type="journal article" date="2017" name="Genome Announc.">
        <title>Complete Genome Sequences of Two Acetylene-Fermenting Pelobacter acetylenicus Strains.</title>
        <authorList>
            <person name="Sutton J.M."/>
            <person name="Baesman S.M."/>
            <person name="Fierst J.L."/>
            <person name="Poret-Peterson A.T."/>
            <person name="Oremland R.S."/>
            <person name="Dunlap D.S."/>
            <person name="Akob D.M."/>
        </authorList>
    </citation>
    <scope>NUCLEOTIDE SEQUENCE [LARGE SCALE GENOMIC DNA]</scope>
    <source>
        <strain evidence="1 2">DSM 3247</strain>
    </source>
</reference>
<evidence type="ECO:0000313" key="2">
    <source>
        <dbReference type="Proteomes" id="UP000182264"/>
    </source>
</evidence>
<name>A0A1L3GDH4_SYNAC</name>